<comment type="similarity">
    <text evidence="1">Belongs to the DNA2/NAM7 helicase family.</text>
</comment>
<dbReference type="Gene3D" id="3.40.50.300">
    <property type="entry name" value="P-loop containing nucleotide triphosphate hydrolases"/>
    <property type="match status" value="2"/>
</dbReference>
<reference evidence="9 10" key="1">
    <citation type="submission" date="2023-07" db="EMBL/GenBank/DDBJ databases">
        <title>Sorghum-associated microbial communities from plants grown in Nebraska, USA.</title>
        <authorList>
            <person name="Schachtman D."/>
        </authorList>
    </citation>
    <scope>NUCLEOTIDE SEQUENCE [LARGE SCALE GENOMIC DNA]</scope>
    <source>
        <strain evidence="9 10">DS1316</strain>
    </source>
</reference>
<dbReference type="EMBL" id="JAVDRP010000018">
    <property type="protein sequence ID" value="MDR6412375.1"/>
    <property type="molecule type" value="Genomic_DNA"/>
</dbReference>
<dbReference type="SUPFAM" id="SSF52540">
    <property type="entry name" value="P-loop containing nucleoside triphosphate hydrolases"/>
    <property type="match status" value="1"/>
</dbReference>
<evidence type="ECO:0000313" key="10">
    <source>
        <dbReference type="Proteomes" id="UP001264340"/>
    </source>
</evidence>
<feature type="domain" description="DNA2/NAM7 helicase helicase" evidence="7">
    <location>
        <begin position="754"/>
        <end position="813"/>
    </location>
</feature>
<keyword evidence="6" id="KW-0175">Coiled coil</keyword>
<proteinExistence type="inferred from homology"/>
<evidence type="ECO:0000256" key="3">
    <source>
        <dbReference type="ARBA" id="ARBA00022801"/>
    </source>
</evidence>
<keyword evidence="4" id="KW-0347">Helicase</keyword>
<dbReference type="RefSeq" id="WP_310126335.1">
    <property type="nucleotide sequence ID" value="NZ_JAVDQV010000004.1"/>
</dbReference>
<feature type="domain" description="DNA2/NAM7 helicase-like C-terminal" evidence="8">
    <location>
        <begin position="917"/>
        <end position="1025"/>
    </location>
</feature>
<evidence type="ECO:0000259" key="8">
    <source>
        <dbReference type="Pfam" id="PF13087"/>
    </source>
</evidence>
<dbReference type="Pfam" id="PF13087">
    <property type="entry name" value="AAA_12"/>
    <property type="match status" value="1"/>
</dbReference>
<comment type="caution">
    <text evidence="9">The sequence shown here is derived from an EMBL/GenBank/DDBJ whole genome shotgun (WGS) entry which is preliminary data.</text>
</comment>
<gene>
    <name evidence="9" type="ORF">J2804_005810</name>
</gene>
<protein>
    <recommendedName>
        <fullName evidence="11">AAA domain-containing protein</fullName>
    </recommendedName>
</protein>
<evidence type="ECO:0000259" key="7">
    <source>
        <dbReference type="Pfam" id="PF13086"/>
    </source>
</evidence>
<evidence type="ECO:0000256" key="2">
    <source>
        <dbReference type="ARBA" id="ARBA00022741"/>
    </source>
</evidence>
<evidence type="ECO:0000256" key="4">
    <source>
        <dbReference type="ARBA" id="ARBA00022806"/>
    </source>
</evidence>
<sequence length="1056" mass="117884">MKHSSNILHYWRAVEIFCPQSVPKVQPDNRKTPTNHFEDMSAAAPWDKRHAVARRRIGTDTWRHEVYSGVYPVRLLRELLQDKFGMDPESYDERLDTDSALFSVTVSNDGRPLFDTAVLSTSVWAWGRTISPGPDAPDWLEGYDDFAKRFDSQIRQEFALQDGDTVGAELVAKEIDVGRSITLADIAALSAWLLAELGIVAPRIADNIRICSRRVPKRYAYDSEGADFLNSFFIDDLNRVASQVEVGDVGAALHTYLTADEAVNEAERIDVRQELWLPFNALAPSMFPPGRWPSKGHHPLAYGQQFAINQLTRELGQSAGLFGVNGPPGTGKTTLLRDQVASVVVSRALVLEKLKSPADAFVGEVKLKAQEKERTIKVWSDAFSGFEMVVASANNGAVENITLDIPGIDAIDPKWAHGFDYFTDFASRVIDEPAWGLLAARLGNKANRAAFRTRFWKDEDVDSSRTTAGEDTSPRRGFSSWLYAQNPALVDWPSAKTRLRQALATESELRKQRQGWFESIGELADAEVREKDLLSRIDQRTRAEANAVAAMEFAVGELDRAAAELASAFESVVGHRKRRPGIVRVVLSLGRAYKSWRTEHDEFVEREREARSHAEKAAGTTKTLTEISRAATDLRTGEEKRLRQLRATIDSLRATLEEAKRVLGNHYPAVETWKSDDVGREKSSPWADSAWNSARARVFLEALNLHKAFVISQADVFGKNLTGLFDILQGFVPPDASHKAVRAAWQTLFFIVPVVSTTFASFDRLFAHLGREELGWLLIDEAGQAVPQSAAGAIWRARRAVVVGDPLQLEPVLTIPFSAQQALRRRFDVSETWLPGRLSVQKLTDRVSKAGTALIDHERNPLWVSSPLRVHRRCDEKMFCVSNKIAYNDLMVFGTESRRELNLPDTAWIHVEGADSEGHWVPAEGQMVLSILRDVIPETGDTIYVISPFRDVVRGLESLLPEHQFPTVEVGTIHTVQGKESDVVLLVLGGNPKKPGAKSWASKKPNLLNVAVSRAKRRLYVVGNRNAWKAYDNFAECSAIFGPQNVWLPKVESYLQ</sequence>
<dbReference type="PANTHER" id="PTHR43788">
    <property type="entry name" value="DNA2/NAM7 HELICASE FAMILY MEMBER"/>
    <property type="match status" value="1"/>
</dbReference>
<evidence type="ECO:0008006" key="11">
    <source>
        <dbReference type="Google" id="ProtNLM"/>
    </source>
</evidence>
<dbReference type="Pfam" id="PF13086">
    <property type="entry name" value="AAA_11"/>
    <property type="match status" value="1"/>
</dbReference>
<dbReference type="Proteomes" id="UP001264340">
    <property type="component" value="Unassembled WGS sequence"/>
</dbReference>
<evidence type="ECO:0000256" key="5">
    <source>
        <dbReference type="ARBA" id="ARBA00022840"/>
    </source>
</evidence>
<evidence type="ECO:0000313" key="9">
    <source>
        <dbReference type="EMBL" id="MDR6412375.1"/>
    </source>
</evidence>
<keyword evidence="10" id="KW-1185">Reference proteome</keyword>
<evidence type="ECO:0000256" key="6">
    <source>
        <dbReference type="SAM" id="Coils"/>
    </source>
</evidence>
<accession>A0ABU1M044</accession>
<organism evidence="9 10">
    <name type="scientific">Paraburkholderia terricola</name>
    <dbReference type="NCBI Taxonomy" id="169427"/>
    <lineage>
        <taxon>Bacteria</taxon>
        <taxon>Pseudomonadati</taxon>
        <taxon>Pseudomonadota</taxon>
        <taxon>Betaproteobacteria</taxon>
        <taxon>Burkholderiales</taxon>
        <taxon>Burkholderiaceae</taxon>
        <taxon>Paraburkholderia</taxon>
    </lineage>
</organism>
<keyword evidence="2" id="KW-0547">Nucleotide-binding</keyword>
<dbReference type="InterPro" id="IPR041677">
    <property type="entry name" value="DNA2/NAM7_AAA_11"/>
</dbReference>
<dbReference type="InterPro" id="IPR047187">
    <property type="entry name" value="SF1_C_Upf1"/>
</dbReference>
<name>A0ABU1M044_9BURK</name>
<evidence type="ECO:0000256" key="1">
    <source>
        <dbReference type="ARBA" id="ARBA00007913"/>
    </source>
</evidence>
<dbReference type="PANTHER" id="PTHR43788:SF8">
    <property type="entry name" value="DNA-BINDING PROTEIN SMUBP-2"/>
    <property type="match status" value="1"/>
</dbReference>
<dbReference type="CDD" id="cd18808">
    <property type="entry name" value="SF1_C_Upf1"/>
    <property type="match status" value="1"/>
</dbReference>
<dbReference type="InterPro" id="IPR041679">
    <property type="entry name" value="DNA2/NAM7-like_C"/>
</dbReference>
<dbReference type="InterPro" id="IPR027417">
    <property type="entry name" value="P-loop_NTPase"/>
</dbReference>
<keyword evidence="3" id="KW-0378">Hydrolase</keyword>
<feature type="coiled-coil region" evidence="6">
    <location>
        <begin position="635"/>
        <end position="662"/>
    </location>
</feature>
<keyword evidence="5" id="KW-0067">ATP-binding</keyword>
<dbReference type="InterPro" id="IPR050534">
    <property type="entry name" value="Coronavir_polyprotein_1ab"/>
</dbReference>